<gene>
    <name evidence="2" type="ORF">EM595_p0269</name>
</gene>
<evidence type="ECO:0008006" key="4">
    <source>
        <dbReference type="Google" id="ProtNLM"/>
    </source>
</evidence>
<keyword evidence="1" id="KW-0732">Signal</keyword>
<feature type="signal peptide" evidence="1">
    <location>
        <begin position="1"/>
        <end position="30"/>
    </location>
</feature>
<evidence type="ECO:0000313" key="2">
    <source>
        <dbReference type="EMBL" id="CUU25967.1"/>
    </source>
</evidence>
<dbReference type="PROSITE" id="PS51257">
    <property type="entry name" value="PROKAR_LIPOPROTEIN"/>
    <property type="match status" value="1"/>
</dbReference>
<dbReference type="OrthoDB" id="6546867at2"/>
<dbReference type="RefSeq" id="WP_067436262.1">
    <property type="nucleotide sequence ID" value="NZ_LN907828.1"/>
</dbReference>
<dbReference type="EMBL" id="LN907828">
    <property type="protein sequence ID" value="CUU25967.1"/>
    <property type="molecule type" value="Genomic_DNA"/>
</dbReference>
<accession>A0A0U5L7S5</accession>
<sequence>MNKSSIKAFPLLRILMLTCVPMFLLGCASALCPFGSFEGTVPDFKNSYWRTTEKHPAKSDEQVQEECTHAADAEEQRLSQVYLQLCKTGHLTAENQRFAQKLLVNPLYSGLKSAKAVPQDKSVNSIEAQLRRSISGSDNSKYLKENCGYYIEKSAAERTNTLLGLQAGDYKNEVFKQCMAENHMALIVSQTEFSRCKSIGW</sequence>
<organism evidence="2 3">
    <name type="scientific">Duffyella gerundensis</name>
    <dbReference type="NCBI Taxonomy" id="1619313"/>
    <lineage>
        <taxon>Bacteria</taxon>
        <taxon>Pseudomonadati</taxon>
        <taxon>Pseudomonadota</taxon>
        <taxon>Gammaproteobacteria</taxon>
        <taxon>Enterobacterales</taxon>
        <taxon>Erwiniaceae</taxon>
        <taxon>Duffyella</taxon>
    </lineage>
</organism>
<keyword evidence="3" id="KW-1185">Reference proteome</keyword>
<dbReference type="PATRIC" id="fig|1619313.3.peg.3883"/>
<feature type="chain" id="PRO_5006861114" description="Secreted protein" evidence="1">
    <location>
        <begin position="31"/>
        <end position="201"/>
    </location>
</feature>
<evidence type="ECO:0000313" key="3">
    <source>
        <dbReference type="Proteomes" id="UP000059419"/>
    </source>
</evidence>
<geneLocation type="plasmid" evidence="3">
    <name>pEM01</name>
</geneLocation>
<dbReference type="KEGG" id="ege:EM595_p0269"/>
<proteinExistence type="predicted"/>
<dbReference type="AlphaFoldDB" id="A0A0U5L7S5"/>
<name>A0A0U5L7S5_9GAMM</name>
<evidence type="ECO:0000256" key="1">
    <source>
        <dbReference type="SAM" id="SignalP"/>
    </source>
</evidence>
<protein>
    <recommendedName>
        <fullName evidence="4">Secreted protein</fullName>
    </recommendedName>
</protein>
<dbReference type="Proteomes" id="UP000059419">
    <property type="component" value="Plasmid pEM01"/>
</dbReference>
<reference evidence="3" key="1">
    <citation type="submission" date="2015-11" db="EMBL/GenBank/DDBJ databases">
        <authorList>
            <person name="Blom J."/>
        </authorList>
    </citation>
    <scope>NUCLEOTIDE SEQUENCE [LARGE SCALE GENOMIC DNA]</scope>
    <source>
        <plasmid evidence="3">pEM01</plasmid>
    </source>
</reference>